<feature type="non-terminal residue" evidence="2">
    <location>
        <position position="1"/>
    </location>
</feature>
<feature type="compositionally biased region" description="Basic and acidic residues" evidence="1">
    <location>
        <begin position="51"/>
        <end position="61"/>
    </location>
</feature>
<name>A0A485N6V2_LYNPA</name>
<dbReference type="SUPFAM" id="SSF100934">
    <property type="entry name" value="Heat shock protein 70kD (HSP70), C-terminal subdomain"/>
    <property type="match status" value="1"/>
</dbReference>
<protein>
    <submittedName>
        <fullName evidence="2">78 kDa glucose-regulated protein</fullName>
    </submittedName>
</protein>
<gene>
    <name evidence="2" type="ORF">LYPA_23C014318</name>
</gene>
<evidence type="ECO:0000313" key="2">
    <source>
        <dbReference type="EMBL" id="VFV29120.1"/>
    </source>
</evidence>
<evidence type="ECO:0000313" key="3">
    <source>
        <dbReference type="Proteomes" id="UP000386466"/>
    </source>
</evidence>
<proteinExistence type="predicted"/>
<evidence type="ECO:0000256" key="1">
    <source>
        <dbReference type="SAM" id="MobiDB-lite"/>
    </source>
</evidence>
<feature type="region of interest" description="Disordered" evidence="1">
    <location>
        <begin position="1"/>
        <end position="27"/>
    </location>
</feature>
<reference evidence="2 3" key="1">
    <citation type="submission" date="2019-01" db="EMBL/GenBank/DDBJ databases">
        <authorList>
            <person name="Alioto T."/>
            <person name="Alioto T."/>
        </authorList>
    </citation>
    <scope>NUCLEOTIDE SEQUENCE [LARGE SCALE GENOMIC DNA]</scope>
</reference>
<dbReference type="Gene3D" id="1.20.1270.10">
    <property type="match status" value="1"/>
</dbReference>
<dbReference type="AlphaFoldDB" id="A0A485N6V2"/>
<keyword evidence="3" id="KW-1185">Reference proteome</keyword>
<accession>A0A485N6V2</accession>
<feature type="region of interest" description="Disordered" evidence="1">
    <location>
        <begin position="41"/>
        <end position="61"/>
    </location>
</feature>
<sequence length="61" mass="6883">HEKAIEEKTEWPESHQDSDVEDFKAKKKGQEEIVQLIISKLYGNAGPPPSGDKEPADQHEL</sequence>
<dbReference type="Proteomes" id="UP000386466">
    <property type="component" value="Unassembled WGS sequence"/>
</dbReference>
<organism evidence="2 3">
    <name type="scientific">Lynx pardinus</name>
    <name type="common">Iberian lynx</name>
    <name type="synonym">Felis pardina</name>
    <dbReference type="NCBI Taxonomy" id="191816"/>
    <lineage>
        <taxon>Eukaryota</taxon>
        <taxon>Metazoa</taxon>
        <taxon>Chordata</taxon>
        <taxon>Craniata</taxon>
        <taxon>Vertebrata</taxon>
        <taxon>Euteleostomi</taxon>
        <taxon>Mammalia</taxon>
        <taxon>Eutheria</taxon>
        <taxon>Laurasiatheria</taxon>
        <taxon>Carnivora</taxon>
        <taxon>Feliformia</taxon>
        <taxon>Felidae</taxon>
        <taxon>Felinae</taxon>
        <taxon>Lynx</taxon>
    </lineage>
</organism>
<dbReference type="InterPro" id="IPR029048">
    <property type="entry name" value="HSP70_C_sf"/>
</dbReference>
<dbReference type="EMBL" id="CAAGRJ010012360">
    <property type="protein sequence ID" value="VFV29120.1"/>
    <property type="molecule type" value="Genomic_DNA"/>
</dbReference>